<evidence type="ECO:0000313" key="3">
    <source>
        <dbReference type="Proteomes" id="UP000019335"/>
    </source>
</evidence>
<dbReference type="Proteomes" id="UP000019335">
    <property type="component" value="Chromosome 1"/>
</dbReference>
<name>W7TTU1_9STRA</name>
<sequence>MPLQPLSSLARPAQETGDSQSFLPTSPSSLSSSPSPFRKRRTGFGRFEISKHLHAYRHGKLSKEELCSYLKIHRHDLLVEDAGEGNIVHGLIRKGHTRALLQVVLPNIPEVVLALERSRAGDGQSGVTLLRRAVERKDRAVVEGIVKVGREGENEGGREGGRVETNSGRRVCRQARLRGGREGGREEGR</sequence>
<keyword evidence="3" id="KW-1185">Reference proteome</keyword>
<feature type="region of interest" description="Disordered" evidence="1">
    <location>
        <begin position="151"/>
        <end position="189"/>
    </location>
</feature>
<feature type="region of interest" description="Disordered" evidence="1">
    <location>
        <begin position="1"/>
        <end position="38"/>
    </location>
</feature>
<protein>
    <submittedName>
        <fullName evidence="2">Uncharacterized protein</fullName>
    </submittedName>
</protein>
<dbReference type="EMBL" id="AZIL01000017">
    <property type="protein sequence ID" value="EWM30630.1"/>
    <property type="molecule type" value="Genomic_DNA"/>
</dbReference>
<gene>
    <name evidence="2" type="ORF">Naga_100806g1</name>
</gene>
<feature type="non-terminal residue" evidence="2">
    <location>
        <position position="189"/>
    </location>
</feature>
<accession>W7TTU1</accession>
<organism evidence="2 3">
    <name type="scientific">Nannochloropsis gaditana</name>
    <dbReference type="NCBI Taxonomy" id="72520"/>
    <lineage>
        <taxon>Eukaryota</taxon>
        <taxon>Sar</taxon>
        <taxon>Stramenopiles</taxon>
        <taxon>Ochrophyta</taxon>
        <taxon>Eustigmatophyceae</taxon>
        <taxon>Eustigmatales</taxon>
        <taxon>Monodopsidaceae</taxon>
        <taxon>Nannochloropsis</taxon>
    </lineage>
</organism>
<comment type="caution">
    <text evidence="2">The sequence shown here is derived from an EMBL/GenBank/DDBJ whole genome shotgun (WGS) entry which is preliminary data.</text>
</comment>
<dbReference type="AlphaFoldDB" id="W7TTU1"/>
<reference evidence="2 3" key="1">
    <citation type="journal article" date="2014" name="Mol. Plant">
        <title>Chromosome Scale Genome Assembly and Transcriptome Profiling of Nannochloropsis gaditana in Nitrogen Depletion.</title>
        <authorList>
            <person name="Corteggiani Carpinelli E."/>
            <person name="Telatin A."/>
            <person name="Vitulo N."/>
            <person name="Forcato C."/>
            <person name="D'Angelo M."/>
            <person name="Schiavon R."/>
            <person name="Vezzi A."/>
            <person name="Giacometti G.M."/>
            <person name="Morosinotto T."/>
            <person name="Valle G."/>
        </authorList>
    </citation>
    <scope>NUCLEOTIDE SEQUENCE [LARGE SCALE GENOMIC DNA]</scope>
    <source>
        <strain evidence="2 3">B-31</strain>
    </source>
</reference>
<feature type="compositionally biased region" description="Low complexity" evidence="1">
    <location>
        <begin position="19"/>
        <end position="36"/>
    </location>
</feature>
<evidence type="ECO:0000313" key="2">
    <source>
        <dbReference type="EMBL" id="EWM30630.1"/>
    </source>
</evidence>
<proteinExistence type="predicted"/>
<evidence type="ECO:0000256" key="1">
    <source>
        <dbReference type="SAM" id="MobiDB-lite"/>
    </source>
</evidence>
<feature type="compositionally biased region" description="Basic and acidic residues" evidence="1">
    <location>
        <begin position="179"/>
        <end position="189"/>
    </location>
</feature>
<feature type="compositionally biased region" description="Basic and acidic residues" evidence="1">
    <location>
        <begin position="151"/>
        <end position="162"/>
    </location>
</feature>